<dbReference type="PANTHER" id="PTHR48078:SF6">
    <property type="entry name" value="L-THREONINE DEHYDRATASE CATABOLIC TDCB"/>
    <property type="match status" value="1"/>
</dbReference>
<evidence type="ECO:0000256" key="2">
    <source>
        <dbReference type="ARBA" id="ARBA00022898"/>
    </source>
</evidence>
<dbReference type="SUPFAM" id="SSF53686">
    <property type="entry name" value="Tryptophan synthase beta subunit-like PLP-dependent enzymes"/>
    <property type="match status" value="1"/>
</dbReference>
<protein>
    <recommendedName>
        <fullName evidence="4">Tryptophan synthase beta chain-like PALP domain-containing protein</fullName>
    </recommendedName>
</protein>
<evidence type="ECO:0000256" key="1">
    <source>
        <dbReference type="ARBA" id="ARBA00001933"/>
    </source>
</evidence>
<dbReference type="GO" id="GO:0003941">
    <property type="term" value="F:L-serine ammonia-lyase activity"/>
    <property type="evidence" value="ECO:0007669"/>
    <property type="project" value="TreeGrafter"/>
</dbReference>
<keyword evidence="3" id="KW-0456">Lyase</keyword>
<dbReference type="Gene3D" id="3.40.50.1100">
    <property type="match status" value="4"/>
</dbReference>
<reference evidence="5 6" key="1">
    <citation type="journal article" date="2024" name="Nat. Commun.">
        <title>Phylogenomics reveals the evolutionary origins of lichenization in chlorophyte algae.</title>
        <authorList>
            <person name="Puginier C."/>
            <person name="Libourel C."/>
            <person name="Otte J."/>
            <person name="Skaloud P."/>
            <person name="Haon M."/>
            <person name="Grisel S."/>
            <person name="Petersen M."/>
            <person name="Berrin J.G."/>
            <person name="Delaux P.M."/>
            <person name="Dal Grande F."/>
            <person name="Keller J."/>
        </authorList>
    </citation>
    <scope>NUCLEOTIDE SEQUENCE [LARGE SCALE GENOMIC DNA]</scope>
    <source>
        <strain evidence="5 6">SAG 2145</strain>
    </source>
</reference>
<evidence type="ECO:0000313" key="5">
    <source>
        <dbReference type="EMBL" id="KAK9828163.1"/>
    </source>
</evidence>
<dbReference type="GO" id="GO:0006565">
    <property type="term" value="P:L-serine catabolic process"/>
    <property type="evidence" value="ECO:0007669"/>
    <property type="project" value="TreeGrafter"/>
</dbReference>
<feature type="domain" description="Tryptophan synthase beta chain-like PALP" evidence="4">
    <location>
        <begin position="42"/>
        <end position="311"/>
    </location>
</feature>
<dbReference type="InterPro" id="IPR001926">
    <property type="entry name" value="TrpB-like_PALP"/>
</dbReference>
<evidence type="ECO:0000256" key="3">
    <source>
        <dbReference type="ARBA" id="ARBA00023239"/>
    </source>
</evidence>
<dbReference type="GO" id="GO:0009097">
    <property type="term" value="P:isoleucine biosynthetic process"/>
    <property type="evidence" value="ECO:0007669"/>
    <property type="project" value="TreeGrafter"/>
</dbReference>
<dbReference type="InterPro" id="IPR036052">
    <property type="entry name" value="TrpB-like_PALP_sf"/>
</dbReference>
<evidence type="ECO:0000259" key="4">
    <source>
        <dbReference type="Pfam" id="PF00291"/>
    </source>
</evidence>
<evidence type="ECO:0000313" key="6">
    <source>
        <dbReference type="Proteomes" id="UP001438707"/>
    </source>
</evidence>
<dbReference type="PANTHER" id="PTHR48078">
    <property type="entry name" value="THREONINE DEHYDRATASE, MITOCHONDRIAL-RELATED"/>
    <property type="match status" value="1"/>
</dbReference>
<name>A0AAW1R3E5_9CHLO</name>
<sequence>MAGSASILERVAARQWKLPSLPDAPALAQESIRAAKTVYAGAHETPLQPADWLSEACGAFVLLKLENKQATGSFKVRGATHKVLSMSRQHSCGGPEMRPRIFLPQTVSKGKMDSLEQQGADLQLHGTDCIQAETAARAAAEEGGLEYISPYNDLQVAGGQGTIALELMAALPREQLDTVLVPVGGGGLISGIAACLKSADPSIKIIGCQPSASNIMAQSIVAGHVVDAASHDTLSDGTAGGVEPDSITYAACQEYVDEWVSVDEPEIAEAMLQTRHNTHMQIEGAAGVAVASCLKIGKRLQGQHVVIIICGGNVTDTTYSKAEELLAAHHLPAA</sequence>
<organism evidence="5 6">
    <name type="scientific">Apatococcus lobatus</name>
    <dbReference type="NCBI Taxonomy" id="904363"/>
    <lineage>
        <taxon>Eukaryota</taxon>
        <taxon>Viridiplantae</taxon>
        <taxon>Chlorophyta</taxon>
        <taxon>core chlorophytes</taxon>
        <taxon>Trebouxiophyceae</taxon>
        <taxon>Chlorellales</taxon>
        <taxon>Chlorellaceae</taxon>
        <taxon>Apatococcus</taxon>
    </lineage>
</organism>
<dbReference type="InterPro" id="IPR050147">
    <property type="entry name" value="Ser/Thr_Dehydratase"/>
</dbReference>
<keyword evidence="6" id="KW-1185">Reference proteome</keyword>
<gene>
    <name evidence="5" type="ORF">WJX74_001208</name>
</gene>
<dbReference type="EMBL" id="JALJOS010000016">
    <property type="protein sequence ID" value="KAK9828163.1"/>
    <property type="molecule type" value="Genomic_DNA"/>
</dbReference>
<comment type="caution">
    <text evidence="5">The sequence shown here is derived from an EMBL/GenBank/DDBJ whole genome shotgun (WGS) entry which is preliminary data.</text>
</comment>
<proteinExistence type="predicted"/>
<dbReference type="Pfam" id="PF00291">
    <property type="entry name" value="PALP"/>
    <property type="match status" value="1"/>
</dbReference>
<keyword evidence="2" id="KW-0663">Pyridoxal phosphate</keyword>
<dbReference type="AlphaFoldDB" id="A0AAW1R3E5"/>
<dbReference type="Proteomes" id="UP001438707">
    <property type="component" value="Unassembled WGS sequence"/>
</dbReference>
<accession>A0AAW1R3E5</accession>
<comment type="cofactor">
    <cofactor evidence="1">
        <name>pyridoxal 5'-phosphate</name>
        <dbReference type="ChEBI" id="CHEBI:597326"/>
    </cofactor>
</comment>